<name>A0A2P5EU09_TREOI</name>
<dbReference type="InParanoid" id="A0A2P5EU09"/>
<proteinExistence type="predicted"/>
<accession>A0A2P5EU09</accession>
<evidence type="ECO:0000313" key="3">
    <source>
        <dbReference type="Proteomes" id="UP000237000"/>
    </source>
</evidence>
<gene>
    <name evidence="2" type="ORF">TorRG33x02_152620</name>
</gene>
<reference evidence="3" key="1">
    <citation type="submission" date="2016-06" db="EMBL/GenBank/DDBJ databases">
        <title>Parallel loss of symbiosis genes in relatives of nitrogen-fixing non-legume Parasponia.</title>
        <authorList>
            <person name="Van Velzen R."/>
            <person name="Holmer R."/>
            <person name="Bu F."/>
            <person name="Rutten L."/>
            <person name="Van Zeijl A."/>
            <person name="Liu W."/>
            <person name="Santuari L."/>
            <person name="Cao Q."/>
            <person name="Sharma T."/>
            <person name="Shen D."/>
            <person name="Roswanjaya Y."/>
            <person name="Wardhani T."/>
            <person name="Kalhor M.S."/>
            <person name="Jansen J."/>
            <person name="Van den Hoogen J."/>
            <person name="Gungor B."/>
            <person name="Hartog M."/>
            <person name="Hontelez J."/>
            <person name="Verver J."/>
            <person name="Yang W.-C."/>
            <person name="Schijlen E."/>
            <person name="Repin R."/>
            <person name="Schilthuizen M."/>
            <person name="Schranz E."/>
            <person name="Heidstra R."/>
            <person name="Miyata K."/>
            <person name="Fedorova E."/>
            <person name="Kohlen W."/>
            <person name="Bisseling T."/>
            <person name="Smit S."/>
            <person name="Geurts R."/>
        </authorList>
    </citation>
    <scope>NUCLEOTIDE SEQUENCE [LARGE SCALE GENOMIC DNA]</scope>
    <source>
        <strain evidence="3">cv. RG33-2</strain>
    </source>
</reference>
<sequence>MFLGAEKRTQLVNSLSESVESVSAPDALTDDQIVDIVRDTHSRYKEKGALPRLKAIGGTRAPSSTNGSTLASKQAKTIATLQRQIAKPSEEQEKSQKTIEALLQALNKYILNFNFQPPPSSSS</sequence>
<evidence type="ECO:0000256" key="1">
    <source>
        <dbReference type="SAM" id="MobiDB-lite"/>
    </source>
</evidence>
<keyword evidence="3" id="KW-1185">Reference proteome</keyword>
<evidence type="ECO:0000313" key="2">
    <source>
        <dbReference type="EMBL" id="PON89033.1"/>
    </source>
</evidence>
<feature type="compositionally biased region" description="Polar residues" evidence="1">
    <location>
        <begin position="61"/>
        <end position="74"/>
    </location>
</feature>
<dbReference type="Proteomes" id="UP000237000">
    <property type="component" value="Unassembled WGS sequence"/>
</dbReference>
<dbReference type="EMBL" id="JXTC01000099">
    <property type="protein sequence ID" value="PON89033.1"/>
    <property type="molecule type" value="Genomic_DNA"/>
</dbReference>
<protein>
    <submittedName>
        <fullName evidence="2">Uncharacterized protein</fullName>
    </submittedName>
</protein>
<feature type="region of interest" description="Disordered" evidence="1">
    <location>
        <begin position="48"/>
        <end position="74"/>
    </location>
</feature>
<dbReference type="AlphaFoldDB" id="A0A2P5EU09"/>
<comment type="caution">
    <text evidence="2">The sequence shown here is derived from an EMBL/GenBank/DDBJ whole genome shotgun (WGS) entry which is preliminary data.</text>
</comment>
<organism evidence="2 3">
    <name type="scientific">Trema orientale</name>
    <name type="common">Charcoal tree</name>
    <name type="synonym">Celtis orientalis</name>
    <dbReference type="NCBI Taxonomy" id="63057"/>
    <lineage>
        <taxon>Eukaryota</taxon>
        <taxon>Viridiplantae</taxon>
        <taxon>Streptophyta</taxon>
        <taxon>Embryophyta</taxon>
        <taxon>Tracheophyta</taxon>
        <taxon>Spermatophyta</taxon>
        <taxon>Magnoliopsida</taxon>
        <taxon>eudicotyledons</taxon>
        <taxon>Gunneridae</taxon>
        <taxon>Pentapetalae</taxon>
        <taxon>rosids</taxon>
        <taxon>fabids</taxon>
        <taxon>Rosales</taxon>
        <taxon>Cannabaceae</taxon>
        <taxon>Trema</taxon>
    </lineage>
</organism>